<sequence length="169" mass="19348">MTKEQINPSRSTIRRLYNIRPTAVSHGISSLQLLLLLSTALPFAIAQEGTESSGRPVRTGRELQPFNGGHHLRLRLRLLHHWLLLRIPPPVHRGLCRRRSRQSSGRGKIPSFCGRTQTRSDPEFSGVHILCSERPQDRQGSARMRRVLERIRRRRLAPVATEMRSRVSS</sequence>
<organism evidence="3 4">
    <name type="scientific">Liquidambar formosana</name>
    <name type="common">Formosan gum</name>
    <dbReference type="NCBI Taxonomy" id="63359"/>
    <lineage>
        <taxon>Eukaryota</taxon>
        <taxon>Viridiplantae</taxon>
        <taxon>Streptophyta</taxon>
        <taxon>Embryophyta</taxon>
        <taxon>Tracheophyta</taxon>
        <taxon>Spermatophyta</taxon>
        <taxon>Magnoliopsida</taxon>
        <taxon>eudicotyledons</taxon>
        <taxon>Gunneridae</taxon>
        <taxon>Pentapetalae</taxon>
        <taxon>Saxifragales</taxon>
        <taxon>Altingiaceae</taxon>
        <taxon>Liquidambar</taxon>
    </lineage>
</organism>
<keyword evidence="2" id="KW-0732">Signal</keyword>
<feature type="signal peptide" evidence="2">
    <location>
        <begin position="1"/>
        <end position="46"/>
    </location>
</feature>
<dbReference type="Proteomes" id="UP001415857">
    <property type="component" value="Unassembled WGS sequence"/>
</dbReference>
<keyword evidence="4" id="KW-1185">Reference proteome</keyword>
<protein>
    <submittedName>
        <fullName evidence="3">Uncharacterized protein</fullName>
    </submittedName>
</protein>
<dbReference type="EMBL" id="JBBPBK010000005">
    <property type="protein sequence ID" value="KAK9284170.1"/>
    <property type="molecule type" value="Genomic_DNA"/>
</dbReference>
<reference evidence="3 4" key="1">
    <citation type="journal article" date="2024" name="Plant J.">
        <title>Genome sequences and population genomics reveal climatic adaptation and genomic divergence between two closely related sweetgum species.</title>
        <authorList>
            <person name="Xu W.Q."/>
            <person name="Ren C.Q."/>
            <person name="Zhang X.Y."/>
            <person name="Comes H.P."/>
            <person name="Liu X.H."/>
            <person name="Li Y.G."/>
            <person name="Kettle C.J."/>
            <person name="Jalonen R."/>
            <person name="Gaisberger H."/>
            <person name="Ma Y.Z."/>
            <person name="Qiu Y.X."/>
        </authorList>
    </citation>
    <scope>NUCLEOTIDE SEQUENCE [LARGE SCALE GENOMIC DNA]</scope>
    <source>
        <strain evidence="3">Hangzhou</strain>
    </source>
</reference>
<proteinExistence type="predicted"/>
<feature type="chain" id="PRO_5043006923" evidence="2">
    <location>
        <begin position="47"/>
        <end position="169"/>
    </location>
</feature>
<feature type="region of interest" description="Disordered" evidence="1">
    <location>
        <begin position="96"/>
        <end position="117"/>
    </location>
</feature>
<evidence type="ECO:0000256" key="2">
    <source>
        <dbReference type="SAM" id="SignalP"/>
    </source>
</evidence>
<evidence type="ECO:0000256" key="1">
    <source>
        <dbReference type="SAM" id="MobiDB-lite"/>
    </source>
</evidence>
<accession>A0AAP0X415</accession>
<evidence type="ECO:0000313" key="3">
    <source>
        <dbReference type="EMBL" id="KAK9284170.1"/>
    </source>
</evidence>
<gene>
    <name evidence="3" type="ORF">L1049_023338</name>
</gene>
<evidence type="ECO:0000313" key="4">
    <source>
        <dbReference type="Proteomes" id="UP001415857"/>
    </source>
</evidence>
<comment type="caution">
    <text evidence="3">The sequence shown here is derived from an EMBL/GenBank/DDBJ whole genome shotgun (WGS) entry which is preliminary data.</text>
</comment>
<name>A0AAP0X415_LIQFO</name>
<dbReference type="AlphaFoldDB" id="A0AAP0X415"/>